<evidence type="ECO:0000256" key="2">
    <source>
        <dbReference type="ARBA" id="ARBA00022448"/>
    </source>
</evidence>
<feature type="transmembrane region" description="Helical" evidence="8">
    <location>
        <begin position="323"/>
        <end position="341"/>
    </location>
</feature>
<keyword evidence="5 8" id="KW-1133">Transmembrane helix</keyword>
<dbReference type="OrthoDB" id="7375466at2"/>
<dbReference type="PANTHER" id="PTHR42718">
    <property type="entry name" value="MAJOR FACILITATOR SUPERFAMILY MULTIDRUG TRANSPORTER MFSC"/>
    <property type="match status" value="1"/>
</dbReference>
<feature type="transmembrane region" description="Helical" evidence="8">
    <location>
        <begin position="393"/>
        <end position="410"/>
    </location>
</feature>
<dbReference type="AlphaFoldDB" id="K4R645"/>
<dbReference type="GO" id="GO:0005886">
    <property type="term" value="C:plasma membrane"/>
    <property type="evidence" value="ECO:0007669"/>
    <property type="project" value="UniProtKB-SubCell"/>
</dbReference>
<evidence type="ECO:0000256" key="3">
    <source>
        <dbReference type="ARBA" id="ARBA00022475"/>
    </source>
</evidence>
<keyword evidence="4 8" id="KW-0812">Transmembrane</keyword>
<evidence type="ECO:0000259" key="9">
    <source>
        <dbReference type="PROSITE" id="PS50850"/>
    </source>
</evidence>
<dbReference type="PATRIC" id="fig|1214101.3.peg.4268"/>
<accession>K4R645</accession>
<feature type="transmembrane region" description="Helical" evidence="8">
    <location>
        <begin position="261"/>
        <end position="284"/>
    </location>
</feature>
<reference evidence="10 11" key="1">
    <citation type="journal article" date="2012" name="J. Bacteriol.">
        <title>Genome sequence of the bacterium Streptomyces davawensis JCM 4913 and heterologous production of the unique antibiotic roseoflavin.</title>
        <authorList>
            <person name="Jankowitsch F."/>
            <person name="Schwarz J."/>
            <person name="Ruckert C."/>
            <person name="Gust B."/>
            <person name="Szczepanowski R."/>
            <person name="Blom J."/>
            <person name="Pelzer S."/>
            <person name="Kalinowski J."/>
            <person name="Mack M."/>
        </authorList>
    </citation>
    <scope>NUCLEOTIDE SEQUENCE [LARGE SCALE GENOMIC DNA]</scope>
    <source>
        <strain evidence="11">DSM 101723 / JCM 4913 / KCC S-0913 / 768</strain>
    </source>
</reference>
<evidence type="ECO:0000256" key="4">
    <source>
        <dbReference type="ARBA" id="ARBA00022692"/>
    </source>
</evidence>
<feature type="transmembrane region" description="Helical" evidence="8">
    <location>
        <begin position="200"/>
        <end position="218"/>
    </location>
</feature>
<dbReference type="InterPro" id="IPR036259">
    <property type="entry name" value="MFS_trans_sf"/>
</dbReference>
<keyword evidence="7" id="KW-0046">Antibiotic resistance</keyword>
<evidence type="ECO:0000256" key="8">
    <source>
        <dbReference type="SAM" id="Phobius"/>
    </source>
</evidence>
<dbReference type="STRING" id="1214101.BN159_4213"/>
<dbReference type="PRINTS" id="PR01036">
    <property type="entry name" value="TCRTETB"/>
</dbReference>
<feature type="transmembrane region" description="Helical" evidence="8">
    <location>
        <begin position="138"/>
        <end position="160"/>
    </location>
</feature>
<keyword evidence="11" id="KW-1185">Reference proteome</keyword>
<dbReference type="RefSeq" id="WP_015658942.1">
    <property type="nucleotide sequence ID" value="NC_020504.1"/>
</dbReference>
<dbReference type="eggNOG" id="COG0477">
    <property type="taxonomic scope" value="Bacteria"/>
</dbReference>
<dbReference type="Gene3D" id="1.20.1720.10">
    <property type="entry name" value="Multidrug resistance protein D"/>
    <property type="match status" value="1"/>
</dbReference>
<evidence type="ECO:0000256" key="5">
    <source>
        <dbReference type="ARBA" id="ARBA00022989"/>
    </source>
</evidence>
<keyword evidence="6 8" id="KW-0472">Membrane</keyword>
<dbReference type="Proteomes" id="UP000008043">
    <property type="component" value="Chromosome"/>
</dbReference>
<dbReference type="InterPro" id="IPR004638">
    <property type="entry name" value="EmrB-like"/>
</dbReference>
<gene>
    <name evidence="10" type="ORF">BN159_4213</name>
</gene>
<dbReference type="Pfam" id="PF07690">
    <property type="entry name" value="MFS_1"/>
    <property type="match status" value="1"/>
</dbReference>
<evidence type="ECO:0000256" key="1">
    <source>
        <dbReference type="ARBA" id="ARBA00004651"/>
    </source>
</evidence>
<dbReference type="PANTHER" id="PTHR42718:SF42">
    <property type="entry name" value="EXPORT PROTEIN"/>
    <property type="match status" value="1"/>
</dbReference>
<keyword evidence="3" id="KW-1003">Cell membrane</keyword>
<feature type="transmembrane region" description="Helical" evidence="8">
    <location>
        <begin position="353"/>
        <end position="381"/>
    </location>
</feature>
<evidence type="ECO:0000313" key="10">
    <source>
        <dbReference type="EMBL" id="CCK28592.1"/>
    </source>
</evidence>
<feature type="domain" description="Major facilitator superfamily (MFS) profile" evidence="9">
    <location>
        <begin position="14"/>
        <end position="453"/>
    </location>
</feature>
<feature type="transmembrane region" description="Helical" evidence="8">
    <location>
        <begin position="224"/>
        <end position="240"/>
    </location>
</feature>
<protein>
    <submittedName>
        <fullName evidence="10">Transmembrane efflux protein</fullName>
    </submittedName>
</protein>
<organism evidence="10 11">
    <name type="scientific">Streptomyces davaonensis (strain DSM 101723 / JCM 4913 / KCC S-0913 / 768)</name>
    <dbReference type="NCBI Taxonomy" id="1214101"/>
    <lineage>
        <taxon>Bacteria</taxon>
        <taxon>Bacillati</taxon>
        <taxon>Actinomycetota</taxon>
        <taxon>Actinomycetes</taxon>
        <taxon>Kitasatosporales</taxon>
        <taxon>Streptomycetaceae</taxon>
        <taxon>Streptomyces</taxon>
    </lineage>
</organism>
<feature type="transmembrane region" description="Helical" evidence="8">
    <location>
        <begin position="56"/>
        <end position="73"/>
    </location>
</feature>
<dbReference type="SUPFAM" id="SSF103473">
    <property type="entry name" value="MFS general substrate transporter"/>
    <property type="match status" value="1"/>
</dbReference>
<feature type="transmembrane region" description="Helical" evidence="8">
    <location>
        <begin position="290"/>
        <end position="311"/>
    </location>
</feature>
<feature type="transmembrane region" description="Helical" evidence="8">
    <location>
        <begin position="80"/>
        <end position="99"/>
    </location>
</feature>
<dbReference type="InterPro" id="IPR011701">
    <property type="entry name" value="MFS"/>
</dbReference>
<dbReference type="NCBIfam" id="TIGR00711">
    <property type="entry name" value="efflux_EmrB"/>
    <property type="match status" value="1"/>
</dbReference>
<dbReference type="GO" id="GO:0046677">
    <property type="term" value="P:response to antibiotic"/>
    <property type="evidence" value="ECO:0007669"/>
    <property type="project" value="UniProtKB-KW"/>
</dbReference>
<comment type="subcellular location">
    <subcellularLocation>
        <location evidence="1">Cell membrane</location>
        <topology evidence="1">Multi-pass membrane protein</topology>
    </subcellularLocation>
</comment>
<dbReference type="PROSITE" id="PS50850">
    <property type="entry name" value="MFS"/>
    <property type="match status" value="1"/>
</dbReference>
<feature type="transmembrane region" description="Helical" evidence="8">
    <location>
        <begin position="105"/>
        <end position="126"/>
    </location>
</feature>
<dbReference type="Gene3D" id="1.20.1250.20">
    <property type="entry name" value="MFS general substrate transporter like domains"/>
    <property type="match status" value="1"/>
</dbReference>
<dbReference type="InterPro" id="IPR020846">
    <property type="entry name" value="MFS_dom"/>
</dbReference>
<feature type="transmembrane region" description="Helical" evidence="8">
    <location>
        <begin position="430"/>
        <end position="449"/>
    </location>
</feature>
<evidence type="ECO:0000256" key="6">
    <source>
        <dbReference type="ARBA" id="ARBA00023136"/>
    </source>
</evidence>
<feature type="transmembrane region" description="Helical" evidence="8">
    <location>
        <begin position="12"/>
        <end position="36"/>
    </location>
</feature>
<sequence length="482" mass="49816">MPDVRLASPQGRWILLTTILGSSMALLDSTVVNIALPAIGRDLDANLSALQWTSNAYLVTLAGLILLGGSLGDRYGRRKIFVIGVVWFAVASLLCGIAPNAGVLIAARALQGVGGALLTPGSLALIQASFHPDDRARAVGLWSGFGGIGAAVGPFLGGWLVDGPGWRWVFLLNVPLALVCVPVALRHVPESGDGTKHGRFDVLGAALGALSLALVTYALIEADWITAVLGVVLGVAFVYVEKRRPDPMMPLDIFASRQFTAVNLVTLCVYAALGGFFFLAVIQLQVVSGYSALAAGTALLPTTVLMLLLSARSGALADRIGPRIPLTVGPLVSAAGLLLMLRVGPDASYVTDVLPAVLVFGFGLVTLVAPLTATVLASVNVARAGLASGINNAAARAAGLVAVAALPLLTGMGEEAYRDPAAFDDAFGEAMLWCAGVLIAGSVLAFATVRSLPPDCRRPECRTYGAITTPPLEGEPTKKRLA</sequence>
<dbReference type="GO" id="GO:0022857">
    <property type="term" value="F:transmembrane transporter activity"/>
    <property type="evidence" value="ECO:0007669"/>
    <property type="project" value="InterPro"/>
</dbReference>
<name>K4R645_STRDJ</name>
<proteinExistence type="predicted"/>
<evidence type="ECO:0000313" key="11">
    <source>
        <dbReference type="Proteomes" id="UP000008043"/>
    </source>
</evidence>
<feature type="transmembrane region" description="Helical" evidence="8">
    <location>
        <begin position="166"/>
        <end position="188"/>
    </location>
</feature>
<keyword evidence="2" id="KW-0813">Transport</keyword>
<dbReference type="CDD" id="cd17321">
    <property type="entry name" value="MFS_MMR_MDR_like"/>
    <property type="match status" value="1"/>
</dbReference>
<dbReference type="HOGENOM" id="CLU_000960_28_2_11"/>
<evidence type="ECO:0000256" key="7">
    <source>
        <dbReference type="ARBA" id="ARBA00023251"/>
    </source>
</evidence>
<dbReference type="KEGG" id="sdv:BN159_4213"/>
<dbReference type="EMBL" id="HE971709">
    <property type="protein sequence ID" value="CCK28592.1"/>
    <property type="molecule type" value="Genomic_DNA"/>
</dbReference>